<feature type="non-terminal residue" evidence="2">
    <location>
        <position position="395"/>
    </location>
</feature>
<feature type="transmembrane region" description="Helical" evidence="1">
    <location>
        <begin position="49"/>
        <end position="69"/>
    </location>
</feature>
<protein>
    <submittedName>
        <fullName evidence="2">Uncharacterized protein</fullName>
    </submittedName>
</protein>
<proteinExistence type="predicted"/>
<dbReference type="AlphaFoldDB" id="A0A085N1M1"/>
<evidence type="ECO:0000256" key="1">
    <source>
        <dbReference type="SAM" id="Phobius"/>
    </source>
</evidence>
<name>A0A085N1M1_9BILA</name>
<feature type="transmembrane region" description="Helical" evidence="1">
    <location>
        <begin position="81"/>
        <end position="102"/>
    </location>
</feature>
<gene>
    <name evidence="2" type="ORF">M514_02075</name>
</gene>
<keyword evidence="1" id="KW-0812">Transmembrane</keyword>
<accession>A0A085N1M1</accession>
<organism evidence="2">
    <name type="scientific">Trichuris suis</name>
    <name type="common">pig whipworm</name>
    <dbReference type="NCBI Taxonomy" id="68888"/>
    <lineage>
        <taxon>Eukaryota</taxon>
        <taxon>Metazoa</taxon>
        <taxon>Ecdysozoa</taxon>
        <taxon>Nematoda</taxon>
        <taxon>Enoplea</taxon>
        <taxon>Dorylaimia</taxon>
        <taxon>Trichinellida</taxon>
        <taxon>Trichuridae</taxon>
        <taxon>Trichuris</taxon>
    </lineage>
</organism>
<dbReference type="Proteomes" id="UP000030758">
    <property type="component" value="Unassembled WGS sequence"/>
</dbReference>
<sequence length="395" mass="44759">TLSRVVYKSVRRGLVVAFTRCTCDSHVDRERRCNGQQRLTEPGRLPRRYPLFILASFSGIVIVRVRVAAVVRLVDCRLFDLYPLVGLLLATFAIVYGILVYFCAIRTYCVGIMSSRSHADCEHIFDIVKRCFQMNCTNELTIGDIIDKVKDNVSQREAEARWLTAKSLYNFFDHLPQNYQLTGETEDIYNVVVHFQTLLNCPACTKSKRVFSADTLAPANSLIKEAPKMGKRNFTGTPFQKLLNEACAVIMSAFAALGRNSVPLLQLRKFLDNYELPSDVKDYIFRDRLSFGQFLLDRPYLFVQTGSFSYSMFDEQTASLLVSLNNAVWRGGNSIPIASLVSVATEKDPSLNDVARLESFLARHGRMFKIEDGRVKVGCRIDGFERACELMERLG</sequence>
<reference evidence="2" key="1">
    <citation type="journal article" date="2014" name="Nat. Genet.">
        <title>Genome and transcriptome of the porcine whipworm Trichuris suis.</title>
        <authorList>
            <person name="Jex A.R."/>
            <person name="Nejsum P."/>
            <person name="Schwarz E.M."/>
            <person name="Hu L."/>
            <person name="Young N.D."/>
            <person name="Hall R.S."/>
            <person name="Korhonen P.K."/>
            <person name="Liao S."/>
            <person name="Thamsborg S."/>
            <person name="Xia J."/>
            <person name="Xu P."/>
            <person name="Wang S."/>
            <person name="Scheerlinck J.P."/>
            <person name="Hofmann A."/>
            <person name="Sternberg P.W."/>
            <person name="Wang J."/>
            <person name="Gasser R.B."/>
        </authorList>
    </citation>
    <scope>NUCLEOTIDE SEQUENCE [LARGE SCALE GENOMIC DNA]</scope>
    <source>
        <strain evidence="2">DCEP-RM93F</strain>
    </source>
</reference>
<evidence type="ECO:0000313" key="2">
    <source>
        <dbReference type="EMBL" id="KFD63367.1"/>
    </source>
</evidence>
<feature type="non-terminal residue" evidence="2">
    <location>
        <position position="1"/>
    </location>
</feature>
<keyword evidence="1" id="KW-0472">Membrane</keyword>
<dbReference type="EMBL" id="KL367575">
    <property type="protein sequence ID" value="KFD63367.1"/>
    <property type="molecule type" value="Genomic_DNA"/>
</dbReference>
<keyword evidence="1" id="KW-1133">Transmembrane helix</keyword>